<dbReference type="InterPro" id="IPR017441">
    <property type="entry name" value="Protein_kinase_ATP_BS"/>
</dbReference>
<feature type="compositionally biased region" description="Acidic residues" evidence="7">
    <location>
        <begin position="1281"/>
        <end position="1296"/>
    </location>
</feature>
<evidence type="ECO:0000256" key="4">
    <source>
        <dbReference type="ARBA" id="ARBA00022777"/>
    </source>
</evidence>
<feature type="compositionally biased region" description="Basic and acidic residues" evidence="7">
    <location>
        <begin position="150"/>
        <end position="161"/>
    </location>
</feature>
<reference evidence="9 10" key="1">
    <citation type="submission" date="2024-09" db="EMBL/GenBank/DDBJ databases">
        <title>Rethinking Asexuality: The Enigmatic Case of Functional Sexual Genes in Lepraria (Stereocaulaceae).</title>
        <authorList>
            <person name="Doellman M."/>
            <person name="Sun Y."/>
            <person name="Barcenas-Pena A."/>
            <person name="Lumbsch H.T."/>
            <person name="Grewe F."/>
        </authorList>
    </citation>
    <scope>NUCLEOTIDE SEQUENCE [LARGE SCALE GENOMIC DNA]</scope>
    <source>
        <strain evidence="9 10">Grewe 0041</strain>
    </source>
</reference>
<feature type="compositionally biased region" description="Polar residues" evidence="7">
    <location>
        <begin position="79"/>
        <end position="98"/>
    </location>
</feature>
<feature type="compositionally biased region" description="Low complexity" evidence="7">
    <location>
        <begin position="1067"/>
        <end position="1077"/>
    </location>
</feature>
<dbReference type="PROSITE" id="PS00107">
    <property type="entry name" value="PROTEIN_KINASE_ATP"/>
    <property type="match status" value="1"/>
</dbReference>
<sequence length="1296" mass="142385">MAAPSREASVGELAGMGTPVGGRMLMTPTENMHPNGAGNVEMELQSEAHNIEMKDINSTSSPEPEDHTPPTAQPRLAQANFSEAVQDTPKQASYTEGDTVTFPAGRGDYLAATVPRGSTVTDFAQNISSSTIPTSTQDSRPPSQHGDTLTLDHQEDSETSWRDFSTQTVIGPTFIPGSTRPTSVPNFQSTTRRRDGPEYPTYPDQSFQALQHQVYPSSYSPGSSHPLRTQSSHPSQNYSVSSTDVQAIKELPQTSSGAKTVGNTPAQSPGLFSPIFPTKRQWSAGSDDGRSATPMLHPSHHKAPKETHKLLKDIDPISGRKTINHYEILQKLGSGQHGTVKQGRDLDAGEMVAIKIVRRFSKKLRLGRSGDPNDMIKKEVAILKKARHPHVVSLIEVIDDDEFGKVYLVLEYVERGEIIWRKQTDKDIALFEMERTKREISGELNEESERAAVERFNMDAPARRLEKARLLENQKRQAKEHLEAERSSVQGQHLSLDPYWSLEFTGESDNDCGSDSLNQVEPQHGDDMQPGHSLPPADKNDASPQSDTPSHTPKPLPYPIDPDHTPANTSRPHTPANLEGTTWCSYLEESASDLALQATLNQIIAVQTQWTAEEEDFRYVPCLTLSQALDAFRDTVLGLEYLHYQGIIHRDIKPANLLWTQDYRVKISDFGVSYLGKPIREDDNHEEIPEADAAILDEAIELAKTVGTPAFYAPELCDPQYFELGRQPDRPAITGQIDVWALGVTLYAMIFGRLPFVHSNEFQMYEKIAREDVFIPKVRLRGVEHTDRTPSNHNKRLDDIIEYEEVDDELRDLLKRLLHKHPTKRMALKEVKYHPWVLRGIANKNAWLDETDPSRQSQGKKIEVSTQEVQDAVVGLNVFDRVKASFQRVGSVLRGRGSRKRADSSPKHPEFSSSAPAPKGNPKEQRRSSLRGDEQIYSALRASREGSEHPLAQSVAASPESKAAQSSYFGDSNLRPASEPQAYRPKLPDRALSTADSMKTIRAPGHATARENVPPPTTSAPNEDFSSLTPIVDPNSSSSSSLGGIFGGAGHHFVNSMRSRERGIGRQSPSQSSSSSSVDTNIEDPYASPSLALSSAIAAGHVDQPSPLREEPETHAWPNQSSSDSFQRAQEQNYRRATLEHARTGRRSTVSHAVDIPCPPSPDDETFCAQQRPVSEAGSTSAFAISSSSDQIVSGESTAHSRIPSVISGASSLSAAIEEDDDFHAHVHAHAFALEKSISPLTIGRRGGLRSRSHDKGEDLNPTPALAKAAADDEAGYNGEGEQDDSDSEDEGLAMA</sequence>
<evidence type="ECO:0000256" key="3">
    <source>
        <dbReference type="ARBA" id="ARBA00022741"/>
    </source>
</evidence>
<feature type="compositionally biased region" description="Polar residues" evidence="7">
    <location>
        <begin position="252"/>
        <end position="267"/>
    </location>
</feature>
<evidence type="ECO:0000313" key="9">
    <source>
        <dbReference type="EMBL" id="KAL2049066.1"/>
    </source>
</evidence>
<keyword evidence="2" id="KW-0808">Transferase</keyword>
<dbReference type="InterPro" id="IPR000719">
    <property type="entry name" value="Prot_kinase_dom"/>
</dbReference>
<feature type="region of interest" description="Disordered" evidence="7">
    <location>
        <begin position="121"/>
        <end position="306"/>
    </location>
</feature>
<dbReference type="CDD" id="cd14008">
    <property type="entry name" value="STKc_LKB1_CaMKK"/>
    <property type="match status" value="1"/>
</dbReference>
<evidence type="ECO:0000259" key="8">
    <source>
        <dbReference type="PROSITE" id="PS50011"/>
    </source>
</evidence>
<dbReference type="Gene3D" id="1.10.510.10">
    <property type="entry name" value="Transferase(Phosphotransferase) domain 1"/>
    <property type="match status" value="1"/>
</dbReference>
<keyword evidence="4" id="KW-0418">Kinase</keyword>
<feature type="region of interest" description="Disordered" evidence="7">
    <location>
        <begin position="1"/>
        <end position="103"/>
    </location>
</feature>
<evidence type="ECO:0000256" key="5">
    <source>
        <dbReference type="ARBA" id="ARBA00022840"/>
    </source>
</evidence>
<keyword evidence="5 6" id="KW-0067">ATP-binding</keyword>
<feature type="compositionally biased region" description="Polar residues" evidence="7">
    <location>
        <begin position="179"/>
        <end position="190"/>
    </location>
</feature>
<protein>
    <recommendedName>
        <fullName evidence="8">Protein kinase domain-containing protein</fullName>
    </recommendedName>
</protein>
<dbReference type="SUPFAM" id="SSF56112">
    <property type="entry name" value="Protein kinase-like (PK-like)"/>
    <property type="match status" value="1"/>
</dbReference>
<feature type="region of interest" description="Disordered" evidence="7">
    <location>
        <begin position="1060"/>
        <end position="1086"/>
    </location>
</feature>
<dbReference type="Gene3D" id="3.30.200.20">
    <property type="entry name" value="Phosphorylase Kinase, domain 1"/>
    <property type="match status" value="1"/>
</dbReference>
<organism evidence="9 10">
    <name type="scientific">Lepraria finkii</name>
    <dbReference type="NCBI Taxonomy" id="1340010"/>
    <lineage>
        <taxon>Eukaryota</taxon>
        <taxon>Fungi</taxon>
        <taxon>Dikarya</taxon>
        <taxon>Ascomycota</taxon>
        <taxon>Pezizomycotina</taxon>
        <taxon>Lecanoromycetes</taxon>
        <taxon>OSLEUM clade</taxon>
        <taxon>Lecanoromycetidae</taxon>
        <taxon>Lecanorales</taxon>
        <taxon>Lecanorineae</taxon>
        <taxon>Stereocaulaceae</taxon>
        <taxon>Lepraria</taxon>
    </lineage>
</organism>
<gene>
    <name evidence="9" type="ORF">ABVK25_010662</name>
</gene>
<feature type="region of interest" description="Disordered" evidence="7">
    <location>
        <begin position="1245"/>
        <end position="1296"/>
    </location>
</feature>
<feature type="compositionally biased region" description="Basic and acidic residues" evidence="7">
    <location>
        <begin position="1133"/>
        <end position="1143"/>
    </location>
</feature>
<feature type="region of interest" description="Disordered" evidence="7">
    <location>
        <begin position="505"/>
        <end position="576"/>
    </location>
</feature>
<keyword evidence="3 6" id="KW-0547">Nucleotide-binding</keyword>
<feature type="domain" description="Protein kinase" evidence="8">
    <location>
        <begin position="326"/>
        <end position="837"/>
    </location>
</feature>
<accession>A0ABR4AWG6</accession>
<dbReference type="EMBL" id="JBHFEH010000072">
    <property type="protein sequence ID" value="KAL2049066.1"/>
    <property type="molecule type" value="Genomic_DNA"/>
</dbReference>
<feature type="compositionally biased region" description="Polar residues" evidence="7">
    <location>
        <begin position="1117"/>
        <end position="1132"/>
    </location>
</feature>
<evidence type="ECO:0000313" key="10">
    <source>
        <dbReference type="Proteomes" id="UP001590951"/>
    </source>
</evidence>
<feature type="binding site" evidence="6">
    <location>
        <position position="355"/>
    </location>
    <ligand>
        <name>ATP</name>
        <dbReference type="ChEBI" id="CHEBI:30616"/>
    </ligand>
</feature>
<feature type="compositionally biased region" description="Basic and acidic residues" evidence="7">
    <location>
        <begin position="921"/>
        <end position="934"/>
    </location>
</feature>
<comment type="caution">
    <text evidence="9">The sequence shown here is derived from an EMBL/GenBank/DDBJ whole genome shotgun (WGS) entry which is preliminary data.</text>
</comment>
<keyword evidence="1" id="KW-0723">Serine/threonine-protein kinase</keyword>
<feature type="compositionally biased region" description="Basic and acidic residues" evidence="7">
    <location>
        <begin position="900"/>
        <end position="910"/>
    </location>
</feature>
<evidence type="ECO:0000256" key="7">
    <source>
        <dbReference type="SAM" id="MobiDB-lite"/>
    </source>
</evidence>
<feature type="compositionally biased region" description="Low complexity" evidence="7">
    <location>
        <begin position="215"/>
        <end position="224"/>
    </location>
</feature>
<feature type="region of interest" description="Disordered" evidence="7">
    <location>
        <begin position="891"/>
        <end position="1044"/>
    </location>
</feature>
<dbReference type="PANTHER" id="PTHR24350">
    <property type="entry name" value="SERINE/THREONINE-PROTEIN KINASE IAL-RELATED"/>
    <property type="match status" value="1"/>
</dbReference>
<feature type="compositionally biased region" description="Polar residues" evidence="7">
    <location>
        <begin position="1019"/>
        <end position="1029"/>
    </location>
</feature>
<feature type="region of interest" description="Disordered" evidence="7">
    <location>
        <begin position="1103"/>
        <end position="1161"/>
    </location>
</feature>
<evidence type="ECO:0000256" key="6">
    <source>
        <dbReference type="PROSITE-ProRule" id="PRU10141"/>
    </source>
</evidence>
<dbReference type="SMART" id="SM00220">
    <property type="entry name" value="S_TKc"/>
    <property type="match status" value="1"/>
</dbReference>
<dbReference type="PROSITE" id="PS50011">
    <property type="entry name" value="PROTEIN_KINASE_DOM"/>
    <property type="match status" value="1"/>
</dbReference>
<feature type="compositionally biased region" description="Polar residues" evidence="7">
    <location>
        <begin position="121"/>
        <end position="147"/>
    </location>
</feature>
<dbReference type="InterPro" id="IPR011009">
    <property type="entry name" value="Kinase-like_dom_sf"/>
</dbReference>
<evidence type="ECO:0000256" key="1">
    <source>
        <dbReference type="ARBA" id="ARBA00022527"/>
    </source>
</evidence>
<evidence type="ECO:0000256" key="2">
    <source>
        <dbReference type="ARBA" id="ARBA00022679"/>
    </source>
</evidence>
<name>A0ABR4AWG6_9LECA</name>
<proteinExistence type="predicted"/>
<feature type="compositionally biased region" description="Polar residues" evidence="7">
    <location>
        <begin position="542"/>
        <end position="551"/>
    </location>
</feature>
<dbReference type="Pfam" id="PF00069">
    <property type="entry name" value="Pkinase"/>
    <property type="match status" value="2"/>
</dbReference>
<feature type="compositionally biased region" description="Polar residues" evidence="7">
    <location>
        <begin position="226"/>
        <end position="245"/>
    </location>
</feature>
<dbReference type="InterPro" id="IPR030616">
    <property type="entry name" value="Aur-like"/>
</dbReference>
<keyword evidence="10" id="KW-1185">Reference proteome</keyword>
<dbReference type="Proteomes" id="UP001590951">
    <property type="component" value="Unassembled WGS sequence"/>
</dbReference>